<evidence type="ECO:0000313" key="2">
    <source>
        <dbReference type="EMBL" id="MBB5016594.1"/>
    </source>
</evidence>
<dbReference type="AlphaFoldDB" id="A0A7W8DFU9"/>
<accession>A0A7W8DFU9</accession>
<keyword evidence="1" id="KW-0472">Membrane</keyword>
<dbReference type="Proteomes" id="UP000519004">
    <property type="component" value="Unassembled WGS sequence"/>
</dbReference>
<comment type="caution">
    <text evidence="2">The sequence shown here is derived from an EMBL/GenBank/DDBJ whole genome shotgun (WGS) entry which is preliminary data.</text>
</comment>
<proteinExistence type="predicted"/>
<organism evidence="2 3">
    <name type="scientific">Rehaibacterium terrae</name>
    <dbReference type="NCBI Taxonomy" id="1341696"/>
    <lineage>
        <taxon>Bacteria</taxon>
        <taxon>Pseudomonadati</taxon>
        <taxon>Pseudomonadota</taxon>
        <taxon>Gammaproteobacteria</taxon>
        <taxon>Lysobacterales</taxon>
        <taxon>Lysobacteraceae</taxon>
        <taxon>Rehaibacterium</taxon>
    </lineage>
</organism>
<protein>
    <submittedName>
        <fullName evidence="2">Uncharacterized protein</fullName>
    </submittedName>
</protein>
<evidence type="ECO:0000313" key="3">
    <source>
        <dbReference type="Proteomes" id="UP000519004"/>
    </source>
</evidence>
<keyword evidence="3" id="KW-1185">Reference proteome</keyword>
<sequence>MPARTPPTLGPLRRRLAGVLTAALLVFAALSAMQGVARNQVGETLSGTGLFLLLLPLARMPEFWFLRLREALGRGALQDSLGKRLETLAMVGAGLLMLAYGGRIMHWLLP</sequence>
<keyword evidence="1" id="KW-1133">Transmembrane helix</keyword>
<feature type="transmembrane region" description="Helical" evidence="1">
    <location>
        <begin position="48"/>
        <end position="66"/>
    </location>
</feature>
<name>A0A7W8DFU9_9GAMM</name>
<keyword evidence="1" id="KW-0812">Transmembrane</keyword>
<dbReference type="EMBL" id="JACHHX010000023">
    <property type="protein sequence ID" value="MBB5016594.1"/>
    <property type="molecule type" value="Genomic_DNA"/>
</dbReference>
<gene>
    <name evidence="2" type="ORF">HNQ58_002515</name>
</gene>
<reference evidence="2 3" key="1">
    <citation type="submission" date="2020-08" db="EMBL/GenBank/DDBJ databases">
        <title>Genomic Encyclopedia of Type Strains, Phase IV (KMG-IV): sequencing the most valuable type-strain genomes for metagenomic binning, comparative biology and taxonomic classification.</title>
        <authorList>
            <person name="Goeker M."/>
        </authorList>
    </citation>
    <scope>NUCLEOTIDE SEQUENCE [LARGE SCALE GENOMIC DNA]</scope>
    <source>
        <strain evidence="2 3">DSM 25897</strain>
    </source>
</reference>
<feature type="transmembrane region" description="Helical" evidence="1">
    <location>
        <begin position="87"/>
        <end position="109"/>
    </location>
</feature>
<dbReference type="RefSeq" id="WP_183949258.1">
    <property type="nucleotide sequence ID" value="NZ_JACHHX010000023.1"/>
</dbReference>
<evidence type="ECO:0000256" key="1">
    <source>
        <dbReference type="SAM" id="Phobius"/>
    </source>
</evidence>